<keyword evidence="2" id="KW-1134">Transmembrane beta strand</keyword>
<dbReference type="AlphaFoldDB" id="C6XQC5"/>
<accession>C6XQC5</accession>
<protein>
    <submittedName>
        <fullName evidence="3">RND efflux system, outer membrane lipoprotein, NodT family</fullName>
    </submittedName>
</protein>
<dbReference type="KEGG" id="hba:Hbal_2751"/>
<keyword evidence="4" id="KW-1185">Reference proteome</keyword>
<name>C6XQC5_HIRBI</name>
<dbReference type="SUPFAM" id="SSF56954">
    <property type="entry name" value="Outer membrane efflux proteins (OEP)"/>
    <property type="match status" value="1"/>
</dbReference>
<dbReference type="Proteomes" id="UP000002745">
    <property type="component" value="Chromosome"/>
</dbReference>
<reference evidence="4" key="1">
    <citation type="journal article" date="2011" name="J. Bacteriol.">
        <title>Genome sequences of eight morphologically diverse alphaproteobacteria.</title>
        <authorList>
            <consortium name="US DOE Joint Genome Institute"/>
            <person name="Brown P.J."/>
            <person name="Kysela D.T."/>
            <person name="Buechlein A."/>
            <person name="Hemmerich C."/>
            <person name="Brun Y.V."/>
        </authorList>
    </citation>
    <scope>NUCLEOTIDE SEQUENCE [LARGE SCALE GENOMIC DNA]</scope>
    <source>
        <strain evidence="4">ATCC 49814 / DSM 5838 / IFAM 1418</strain>
    </source>
</reference>
<sequence>MSKQNSLMLAVTGTSLLGGCASLAPTYDPSTPPIPTALHEIEQKEDTAQLLEWEKVFTAPQLKELIDIALVENRDLRVVAANVRASRAQYGISSSARWPSLTAASSVTEGDTFENDASTIAQSSFSDSNSLTVGVSSYELDFFNRVGNLSEAALQTWLSSAEGERSAKILLVASVAESWISLASNQRLLNLAQETANSQLESLELTQRRFNSGVANELDVQRAASSVYTARAEAARLKAVVRQNVNALRLLVGAPLPEDVVEKADLSAAPTTENLSFAQSSSVLLGRPDIMAAEHSLLAANANIGAARAAFFPSISLTGSVGYLSGDLSDLVKATSGGWSIGPSISLPIFDGGRRSSALKVSKAQQEAALAGYESAIQSAFKETADALALADTIDERLDALEKLVEANHLTLELSNARFSTGIDSYLSVLDAQRNDYAAQQSLISSQTDKALNAVSVFRALGGWASSE</sequence>
<proteinExistence type="inferred from homology"/>
<dbReference type="EMBL" id="CP001678">
    <property type="protein sequence ID" value="ACT60424.1"/>
    <property type="molecule type" value="Genomic_DNA"/>
</dbReference>
<evidence type="ECO:0000313" key="4">
    <source>
        <dbReference type="Proteomes" id="UP000002745"/>
    </source>
</evidence>
<comment type="subcellular location">
    <subcellularLocation>
        <location evidence="2">Cell membrane</location>
        <topology evidence="2">Lipid-anchor</topology>
    </subcellularLocation>
</comment>
<dbReference type="PANTHER" id="PTHR30203:SF32">
    <property type="entry name" value="CATION EFFLUX SYSTEM PROTEIN CUSC"/>
    <property type="match status" value="1"/>
</dbReference>
<dbReference type="PROSITE" id="PS51257">
    <property type="entry name" value="PROKAR_LIPOPROTEIN"/>
    <property type="match status" value="1"/>
</dbReference>
<dbReference type="eggNOG" id="COG1538">
    <property type="taxonomic scope" value="Bacteria"/>
</dbReference>
<dbReference type="InterPro" id="IPR003423">
    <property type="entry name" value="OMP_efflux"/>
</dbReference>
<dbReference type="Gene3D" id="2.20.200.10">
    <property type="entry name" value="Outer membrane efflux proteins (OEP)"/>
    <property type="match status" value="1"/>
</dbReference>
<comment type="similarity">
    <text evidence="1 2">Belongs to the outer membrane factor (OMF) (TC 1.B.17) family.</text>
</comment>
<keyword evidence="2 3" id="KW-0449">Lipoprotein</keyword>
<keyword evidence="2" id="KW-0564">Palmitate</keyword>
<dbReference type="GO" id="GO:0015562">
    <property type="term" value="F:efflux transmembrane transporter activity"/>
    <property type="evidence" value="ECO:0007669"/>
    <property type="project" value="InterPro"/>
</dbReference>
<dbReference type="Gene3D" id="1.20.1600.10">
    <property type="entry name" value="Outer membrane efflux proteins (OEP)"/>
    <property type="match status" value="1"/>
</dbReference>
<keyword evidence="2" id="KW-0472">Membrane</keyword>
<dbReference type="STRING" id="582402.Hbal_2751"/>
<dbReference type="NCBIfam" id="TIGR01845">
    <property type="entry name" value="outer_NodT"/>
    <property type="match status" value="1"/>
</dbReference>
<evidence type="ECO:0000313" key="3">
    <source>
        <dbReference type="EMBL" id="ACT60424.1"/>
    </source>
</evidence>
<dbReference type="HOGENOM" id="CLU_012817_13_3_5"/>
<evidence type="ECO:0000256" key="1">
    <source>
        <dbReference type="ARBA" id="ARBA00007613"/>
    </source>
</evidence>
<dbReference type="InterPro" id="IPR010131">
    <property type="entry name" value="MdtP/NodT-like"/>
</dbReference>
<organism evidence="3 4">
    <name type="scientific">Hirschia baltica (strain ATCC 49814 / DSM 5838 / IFAM 1418)</name>
    <dbReference type="NCBI Taxonomy" id="582402"/>
    <lineage>
        <taxon>Bacteria</taxon>
        <taxon>Pseudomonadati</taxon>
        <taxon>Pseudomonadota</taxon>
        <taxon>Alphaproteobacteria</taxon>
        <taxon>Hyphomonadales</taxon>
        <taxon>Hyphomonadaceae</taxon>
        <taxon>Hirschia</taxon>
    </lineage>
</organism>
<dbReference type="RefSeq" id="WP_015828574.1">
    <property type="nucleotide sequence ID" value="NC_012982.1"/>
</dbReference>
<dbReference type="OrthoDB" id="7181739at2"/>
<dbReference type="PANTHER" id="PTHR30203">
    <property type="entry name" value="OUTER MEMBRANE CATION EFFLUX PROTEIN"/>
    <property type="match status" value="1"/>
</dbReference>
<evidence type="ECO:0000256" key="2">
    <source>
        <dbReference type="RuleBase" id="RU362097"/>
    </source>
</evidence>
<gene>
    <name evidence="3" type="ordered locus">Hbal_2751</name>
</gene>
<dbReference type="Pfam" id="PF02321">
    <property type="entry name" value="OEP"/>
    <property type="match status" value="2"/>
</dbReference>
<dbReference type="GO" id="GO:0005886">
    <property type="term" value="C:plasma membrane"/>
    <property type="evidence" value="ECO:0007669"/>
    <property type="project" value="UniProtKB-SubCell"/>
</dbReference>
<keyword evidence="2" id="KW-0812">Transmembrane</keyword>